<dbReference type="GO" id="GO:0071244">
    <property type="term" value="P:cellular response to carbon dioxide"/>
    <property type="evidence" value="ECO:0007669"/>
    <property type="project" value="TreeGrafter"/>
</dbReference>
<feature type="binding site" evidence="7">
    <location>
        <position position="34"/>
    </location>
    <ligand>
        <name>Zn(2+)</name>
        <dbReference type="ChEBI" id="CHEBI:29105"/>
    </ligand>
</feature>
<keyword evidence="3 7" id="KW-0479">Metal-binding</keyword>
<evidence type="ECO:0000256" key="7">
    <source>
        <dbReference type="PIRSR" id="PIRSR601765-1"/>
    </source>
</evidence>
<feature type="binding site" evidence="7">
    <location>
        <position position="32"/>
    </location>
    <ligand>
        <name>Zn(2+)</name>
        <dbReference type="ChEBI" id="CHEBI:29105"/>
    </ligand>
</feature>
<evidence type="ECO:0000256" key="6">
    <source>
        <dbReference type="ARBA" id="ARBA00048348"/>
    </source>
</evidence>
<feature type="binding site" evidence="7">
    <location>
        <position position="91"/>
    </location>
    <ligand>
        <name>Zn(2+)</name>
        <dbReference type="ChEBI" id="CHEBI:29105"/>
    </ligand>
</feature>
<comment type="caution">
    <text evidence="9">The sequence shown here is derived from an EMBL/GenBank/DDBJ whole genome shotgun (WGS) entry which is preliminary data.</text>
</comment>
<name>A0A9W9PJ29_9EURO</name>
<comment type="cofactor">
    <cofactor evidence="7">
        <name>Zn(2+)</name>
        <dbReference type="ChEBI" id="CHEBI:29105"/>
    </cofactor>
    <text evidence="7">Binds 1 zinc ion per subunit.</text>
</comment>
<reference evidence="9" key="1">
    <citation type="submission" date="2022-11" db="EMBL/GenBank/DDBJ databases">
        <authorList>
            <person name="Petersen C."/>
        </authorList>
    </citation>
    <scope>NUCLEOTIDE SEQUENCE</scope>
    <source>
        <strain evidence="9">IBT 19713</strain>
    </source>
</reference>
<evidence type="ECO:0000256" key="5">
    <source>
        <dbReference type="ARBA" id="ARBA00023239"/>
    </source>
</evidence>
<evidence type="ECO:0000313" key="9">
    <source>
        <dbReference type="EMBL" id="KAJ5246851.1"/>
    </source>
</evidence>
<protein>
    <recommendedName>
        <fullName evidence="2 8">Carbonic anhydrase</fullName>
        <ecNumber evidence="2 8">4.2.1.1</ecNumber>
    </recommendedName>
    <alternativeName>
        <fullName evidence="8">Carbonate dehydratase</fullName>
    </alternativeName>
</protein>
<dbReference type="Gene3D" id="3.40.1050.10">
    <property type="entry name" value="Carbonic anhydrase"/>
    <property type="match status" value="1"/>
</dbReference>
<dbReference type="GO" id="GO:0034599">
    <property type="term" value="P:cellular response to oxidative stress"/>
    <property type="evidence" value="ECO:0007669"/>
    <property type="project" value="TreeGrafter"/>
</dbReference>
<evidence type="ECO:0000256" key="3">
    <source>
        <dbReference type="ARBA" id="ARBA00022723"/>
    </source>
</evidence>
<dbReference type="EMBL" id="JAPQKS010000002">
    <property type="protein sequence ID" value="KAJ5246851.1"/>
    <property type="molecule type" value="Genomic_DNA"/>
</dbReference>
<accession>A0A9W9PJ29</accession>
<proteinExistence type="inferred from homology"/>
<organism evidence="9 10">
    <name type="scientific">Penicillium chermesinum</name>
    <dbReference type="NCBI Taxonomy" id="63820"/>
    <lineage>
        <taxon>Eukaryota</taxon>
        <taxon>Fungi</taxon>
        <taxon>Dikarya</taxon>
        <taxon>Ascomycota</taxon>
        <taxon>Pezizomycotina</taxon>
        <taxon>Eurotiomycetes</taxon>
        <taxon>Eurotiomycetidae</taxon>
        <taxon>Eurotiales</taxon>
        <taxon>Aspergillaceae</taxon>
        <taxon>Penicillium</taxon>
    </lineage>
</organism>
<dbReference type="GeneID" id="83198434"/>
<dbReference type="SMART" id="SM00947">
    <property type="entry name" value="Pro_CA"/>
    <property type="match status" value="1"/>
</dbReference>
<evidence type="ECO:0000256" key="1">
    <source>
        <dbReference type="ARBA" id="ARBA00006217"/>
    </source>
</evidence>
<evidence type="ECO:0000256" key="2">
    <source>
        <dbReference type="ARBA" id="ARBA00012925"/>
    </source>
</evidence>
<dbReference type="GO" id="GO:0008270">
    <property type="term" value="F:zinc ion binding"/>
    <property type="evidence" value="ECO:0007669"/>
    <property type="project" value="UniProtKB-UniRule"/>
</dbReference>
<sequence>MPQDHRATFVASPVQSDIIPRVKPQQILWIGCSDSSYQETNVLDLPPDEMMVHRNIGNMIIDGDMSVETTVKHAVTNLKVNHIVVCGHYGCGIVRATTREGLQGPWLSKLDSLHSKHQHNIGDLPAPQRDRVFVELNVLDQLRALKRFPEIATAMKTQALKLHAFVFDRNTGEASRLIETY</sequence>
<dbReference type="OrthoDB" id="10248475at2759"/>
<dbReference type="RefSeq" id="XP_058334272.1">
    <property type="nucleotide sequence ID" value="XM_058471131.1"/>
</dbReference>
<comment type="catalytic activity">
    <reaction evidence="6 8">
        <text>hydrogencarbonate + H(+) = CO2 + H2O</text>
        <dbReference type="Rhea" id="RHEA:10748"/>
        <dbReference type="ChEBI" id="CHEBI:15377"/>
        <dbReference type="ChEBI" id="CHEBI:15378"/>
        <dbReference type="ChEBI" id="CHEBI:16526"/>
        <dbReference type="ChEBI" id="CHEBI:17544"/>
        <dbReference type="EC" id="4.2.1.1"/>
    </reaction>
</comment>
<dbReference type="SUPFAM" id="SSF53056">
    <property type="entry name" value="beta-carbonic anhydrase, cab"/>
    <property type="match status" value="1"/>
</dbReference>
<evidence type="ECO:0000256" key="4">
    <source>
        <dbReference type="ARBA" id="ARBA00022833"/>
    </source>
</evidence>
<keyword evidence="10" id="KW-1185">Reference proteome</keyword>
<dbReference type="GO" id="GO:0005737">
    <property type="term" value="C:cytoplasm"/>
    <property type="evidence" value="ECO:0007669"/>
    <property type="project" value="TreeGrafter"/>
</dbReference>
<dbReference type="GO" id="GO:0004089">
    <property type="term" value="F:carbonate dehydratase activity"/>
    <property type="evidence" value="ECO:0007669"/>
    <property type="project" value="UniProtKB-UniRule"/>
</dbReference>
<evidence type="ECO:0000313" key="10">
    <source>
        <dbReference type="Proteomes" id="UP001150941"/>
    </source>
</evidence>
<evidence type="ECO:0000256" key="8">
    <source>
        <dbReference type="RuleBase" id="RU003956"/>
    </source>
</evidence>
<reference evidence="9" key="2">
    <citation type="journal article" date="2023" name="IMA Fungus">
        <title>Comparative genomic study of the Penicillium genus elucidates a diverse pangenome and 15 lateral gene transfer events.</title>
        <authorList>
            <person name="Petersen C."/>
            <person name="Sorensen T."/>
            <person name="Nielsen M.R."/>
            <person name="Sondergaard T.E."/>
            <person name="Sorensen J.L."/>
            <person name="Fitzpatrick D.A."/>
            <person name="Frisvad J.C."/>
            <person name="Nielsen K.L."/>
        </authorList>
    </citation>
    <scope>NUCLEOTIDE SEQUENCE</scope>
    <source>
        <strain evidence="9">IBT 19713</strain>
    </source>
</reference>
<dbReference type="Pfam" id="PF00484">
    <property type="entry name" value="Pro_CA"/>
    <property type="match status" value="1"/>
</dbReference>
<comment type="similarity">
    <text evidence="1 8">Belongs to the beta-class carbonic anhydrase family.</text>
</comment>
<gene>
    <name evidence="9" type="ORF">N7468_001834</name>
</gene>
<feature type="binding site" evidence="7">
    <location>
        <position position="88"/>
    </location>
    <ligand>
        <name>Zn(2+)</name>
        <dbReference type="ChEBI" id="CHEBI:29105"/>
    </ligand>
</feature>
<dbReference type="AlphaFoldDB" id="A0A9W9PJ29"/>
<dbReference type="PANTHER" id="PTHR11002:SF76">
    <property type="entry name" value="CARBONIC ANHYDRASE"/>
    <property type="match status" value="1"/>
</dbReference>
<dbReference type="InterPro" id="IPR001765">
    <property type="entry name" value="Carbonic_anhydrase"/>
</dbReference>
<dbReference type="InterPro" id="IPR036874">
    <property type="entry name" value="Carbonic_anhydrase_sf"/>
</dbReference>
<keyword evidence="4 7" id="KW-0862">Zinc</keyword>
<dbReference type="PANTHER" id="PTHR11002">
    <property type="entry name" value="CARBONIC ANHYDRASE"/>
    <property type="match status" value="1"/>
</dbReference>
<dbReference type="EC" id="4.2.1.1" evidence="2 8"/>
<comment type="function">
    <text evidence="8">Reversible hydration of carbon dioxide.</text>
</comment>
<dbReference type="Proteomes" id="UP001150941">
    <property type="component" value="Unassembled WGS sequence"/>
</dbReference>
<keyword evidence="5 8" id="KW-0456">Lyase</keyword>